<proteinExistence type="predicted"/>
<name>A0A226CW37_FOLCA</name>
<feature type="region of interest" description="Disordered" evidence="1">
    <location>
        <begin position="206"/>
        <end position="269"/>
    </location>
</feature>
<keyword evidence="2" id="KW-0732">Signal</keyword>
<dbReference type="EMBL" id="LNIX01000071">
    <property type="protein sequence ID" value="OXA36824.1"/>
    <property type="molecule type" value="Genomic_DNA"/>
</dbReference>
<comment type="caution">
    <text evidence="3">The sequence shown here is derived from an EMBL/GenBank/DDBJ whole genome shotgun (WGS) entry which is preliminary data.</text>
</comment>
<evidence type="ECO:0000256" key="2">
    <source>
        <dbReference type="SAM" id="SignalP"/>
    </source>
</evidence>
<accession>A0A226CW37</accession>
<gene>
    <name evidence="3" type="ORF">Fcan01_28422</name>
</gene>
<dbReference type="AlphaFoldDB" id="A0A226CW37"/>
<protein>
    <submittedName>
        <fullName evidence="3">Uncharacterized protein</fullName>
    </submittedName>
</protein>
<reference evidence="3 4" key="1">
    <citation type="submission" date="2015-12" db="EMBL/GenBank/DDBJ databases">
        <title>The genome of Folsomia candida.</title>
        <authorList>
            <person name="Faddeeva A."/>
            <person name="Derks M.F."/>
            <person name="Anvar Y."/>
            <person name="Smit S."/>
            <person name="Van Straalen N."/>
            <person name="Roelofs D."/>
        </authorList>
    </citation>
    <scope>NUCLEOTIDE SEQUENCE [LARGE SCALE GENOMIC DNA]</scope>
    <source>
        <strain evidence="3 4">VU population</strain>
        <tissue evidence="3">Whole body</tissue>
    </source>
</reference>
<sequence>MAPLQMKILLILVVHFASGFVQHSNADNQAILQYNGEIGVLEQASKRVKIAGTDNDLAGIGALSLPFKTHREFTTTGAQNGRSNRHRDLFVTNLARLMKEGNYKEAIRLSIQEYQDNIGVGFDENGNPNSQADRTDTFDRYKPGILDALEVHKELDARIDNIAKVKQGTKRSIRKTKKKMSAIDKKGCVDSEETISPELQNRINNPKELKDLSSPRPVKSKRAQAIKGKRSTAINAMSSKLNNAKLSDKSLRPNNNVGHEEAPLRQKFC</sequence>
<keyword evidence="4" id="KW-1185">Reference proteome</keyword>
<feature type="signal peptide" evidence="2">
    <location>
        <begin position="1"/>
        <end position="19"/>
    </location>
</feature>
<evidence type="ECO:0000313" key="3">
    <source>
        <dbReference type="EMBL" id="OXA36824.1"/>
    </source>
</evidence>
<evidence type="ECO:0000313" key="4">
    <source>
        <dbReference type="Proteomes" id="UP000198287"/>
    </source>
</evidence>
<feature type="compositionally biased region" description="Basic and acidic residues" evidence="1">
    <location>
        <begin position="258"/>
        <end position="269"/>
    </location>
</feature>
<evidence type="ECO:0000256" key="1">
    <source>
        <dbReference type="SAM" id="MobiDB-lite"/>
    </source>
</evidence>
<organism evidence="3 4">
    <name type="scientific">Folsomia candida</name>
    <name type="common">Springtail</name>
    <dbReference type="NCBI Taxonomy" id="158441"/>
    <lineage>
        <taxon>Eukaryota</taxon>
        <taxon>Metazoa</taxon>
        <taxon>Ecdysozoa</taxon>
        <taxon>Arthropoda</taxon>
        <taxon>Hexapoda</taxon>
        <taxon>Collembola</taxon>
        <taxon>Entomobryomorpha</taxon>
        <taxon>Isotomoidea</taxon>
        <taxon>Isotomidae</taxon>
        <taxon>Proisotominae</taxon>
        <taxon>Folsomia</taxon>
    </lineage>
</organism>
<feature type="compositionally biased region" description="Polar residues" evidence="1">
    <location>
        <begin position="232"/>
        <end position="245"/>
    </location>
</feature>
<feature type="compositionally biased region" description="Basic residues" evidence="1">
    <location>
        <begin position="218"/>
        <end position="230"/>
    </location>
</feature>
<dbReference type="Proteomes" id="UP000198287">
    <property type="component" value="Unassembled WGS sequence"/>
</dbReference>
<feature type="chain" id="PRO_5013166696" evidence="2">
    <location>
        <begin position="20"/>
        <end position="269"/>
    </location>
</feature>